<dbReference type="InterPro" id="IPR020449">
    <property type="entry name" value="Tscrpt_reg_AraC-type_HTH"/>
</dbReference>
<dbReference type="PRINTS" id="PR00032">
    <property type="entry name" value="HTHARAC"/>
</dbReference>
<evidence type="ECO:0000256" key="2">
    <source>
        <dbReference type="ARBA" id="ARBA00023125"/>
    </source>
</evidence>
<dbReference type="Proteomes" id="UP001273350">
    <property type="component" value="Unassembled WGS sequence"/>
</dbReference>
<protein>
    <submittedName>
        <fullName evidence="5">Helix-turn-helix transcriptional regulator</fullName>
    </submittedName>
</protein>
<organism evidence="5 6">
    <name type="scientific">Flavobacterium cupriresistens</name>
    <dbReference type="NCBI Taxonomy" id="2893885"/>
    <lineage>
        <taxon>Bacteria</taxon>
        <taxon>Pseudomonadati</taxon>
        <taxon>Bacteroidota</taxon>
        <taxon>Flavobacteriia</taxon>
        <taxon>Flavobacteriales</taxon>
        <taxon>Flavobacteriaceae</taxon>
        <taxon>Flavobacterium</taxon>
    </lineage>
</organism>
<dbReference type="PROSITE" id="PS01124">
    <property type="entry name" value="HTH_ARAC_FAMILY_2"/>
    <property type="match status" value="1"/>
</dbReference>
<evidence type="ECO:0000259" key="4">
    <source>
        <dbReference type="PROSITE" id="PS01124"/>
    </source>
</evidence>
<keyword evidence="2" id="KW-0238">DNA-binding</keyword>
<dbReference type="EMBL" id="JAWXVI010000001">
    <property type="protein sequence ID" value="MDX6188087.1"/>
    <property type="molecule type" value="Genomic_DNA"/>
</dbReference>
<dbReference type="PANTHER" id="PTHR43280">
    <property type="entry name" value="ARAC-FAMILY TRANSCRIPTIONAL REGULATOR"/>
    <property type="match status" value="1"/>
</dbReference>
<sequence length="277" mass="32545">MVYDGKNGEYFELQKIDSHNSNFLKNTKTQTLLLIWFTSDQNKLTIDGIPYTFEKNEIVFLTEFHKLEYENIKTINLLKFNKSFYCVLDHDSEIGCKGILYYGAAAKLPIIKINEVPLEIMQTAWKMATLEFEMKDSLQLEMLQMMLKRILITCTRVYRMQSLSSITGTEQNDLIRNFNFLVETNFRSKHTVADYASLIYKSPKTISNTFKKLGTKSPLKFIQERIMLEARRLISYTDKDISEIAYELGFNDIQTFSRFFKKNEKIAPIQYRKKNTP</sequence>
<dbReference type="RefSeq" id="WP_230002509.1">
    <property type="nucleotide sequence ID" value="NZ_CP087134.1"/>
</dbReference>
<dbReference type="Pfam" id="PF12833">
    <property type="entry name" value="HTH_18"/>
    <property type="match status" value="1"/>
</dbReference>
<evidence type="ECO:0000256" key="3">
    <source>
        <dbReference type="ARBA" id="ARBA00023163"/>
    </source>
</evidence>
<dbReference type="SUPFAM" id="SSF46689">
    <property type="entry name" value="Homeodomain-like"/>
    <property type="match status" value="1"/>
</dbReference>
<evidence type="ECO:0000313" key="5">
    <source>
        <dbReference type="EMBL" id="MDX6188087.1"/>
    </source>
</evidence>
<evidence type="ECO:0000313" key="6">
    <source>
        <dbReference type="Proteomes" id="UP001273350"/>
    </source>
</evidence>
<comment type="caution">
    <text evidence="5">The sequence shown here is derived from an EMBL/GenBank/DDBJ whole genome shotgun (WGS) entry which is preliminary data.</text>
</comment>
<gene>
    <name evidence="5" type="ORF">SGQ83_01900</name>
</gene>
<reference evidence="5 6" key="1">
    <citation type="submission" date="2023-11" db="EMBL/GenBank/DDBJ databases">
        <title>Unpublished Manusciprt.</title>
        <authorList>
            <person name="Saticioglu I.B."/>
            <person name="Ay H."/>
            <person name="Ajmi N."/>
            <person name="Altun S."/>
            <person name="Duman M."/>
        </authorList>
    </citation>
    <scope>NUCLEOTIDE SEQUENCE [LARGE SCALE GENOMIC DNA]</scope>
    <source>
        <strain evidence="5 6">Fl-318</strain>
    </source>
</reference>
<dbReference type="SMART" id="SM00342">
    <property type="entry name" value="HTH_ARAC"/>
    <property type="match status" value="1"/>
</dbReference>
<dbReference type="InterPro" id="IPR009057">
    <property type="entry name" value="Homeodomain-like_sf"/>
</dbReference>
<dbReference type="Gene3D" id="1.10.10.60">
    <property type="entry name" value="Homeodomain-like"/>
    <property type="match status" value="1"/>
</dbReference>
<accession>A0ABU4R674</accession>
<evidence type="ECO:0000256" key="1">
    <source>
        <dbReference type="ARBA" id="ARBA00023015"/>
    </source>
</evidence>
<name>A0ABU4R674_9FLAO</name>
<proteinExistence type="predicted"/>
<keyword evidence="6" id="KW-1185">Reference proteome</keyword>
<keyword evidence="3" id="KW-0804">Transcription</keyword>
<dbReference type="PANTHER" id="PTHR43280:SF32">
    <property type="entry name" value="TRANSCRIPTIONAL REGULATORY PROTEIN"/>
    <property type="match status" value="1"/>
</dbReference>
<feature type="domain" description="HTH araC/xylS-type" evidence="4">
    <location>
        <begin position="176"/>
        <end position="274"/>
    </location>
</feature>
<keyword evidence="1" id="KW-0805">Transcription regulation</keyword>
<dbReference type="InterPro" id="IPR018060">
    <property type="entry name" value="HTH_AraC"/>
</dbReference>